<keyword evidence="5" id="KW-0315">Glutamine amidotransferase</keyword>
<name>A0ABR8WEW2_9BACL</name>
<dbReference type="RefSeq" id="WP_191715421.1">
    <property type="nucleotide sequence ID" value="NZ_JACSPU010000003.1"/>
</dbReference>
<dbReference type="PANTHER" id="PTHR48094">
    <property type="entry name" value="PROTEIN/NUCLEIC ACID DEGLYCASE DJ-1-RELATED"/>
    <property type="match status" value="1"/>
</dbReference>
<evidence type="ECO:0000313" key="5">
    <source>
        <dbReference type="EMBL" id="MBD8015231.1"/>
    </source>
</evidence>
<accession>A0ABR8WEW2</accession>
<dbReference type="Gene3D" id="3.40.50.880">
    <property type="match status" value="1"/>
</dbReference>
<feature type="domain" description="DJ-1/PfpI" evidence="4">
    <location>
        <begin position="69"/>
        <end position="221"/>
    </location>
</feature>
<dbReference type="CDD" id="cd03141">
    <property type="entry name" value="GATase1_Hsp31_like"/>
    <property type="match status" value="1"/>
</dbReference>
<dbReference type="InterPro" id="IPR002818">
    <property type="entry name" value="DJ-1/PfpI"/>
</dbReference>
<comment type="similarity">
    <text evidence="3">Belongs to the peptidase C56 family. HSP31-like subfamily.</text>
</comment>
<protein>
    <submittedName>
        <fullName evidence="5">Type 1 glutamine amidotransferase domain-containing protein</fullName>
    </submittedName>
</protein>
<evidence type="ECO:0000313" key="6">
    <source>
        <dbReference type="Proteomes" id="UP000658980"/>
    </source>
</evidence>
<gene>
    <name evidence="5" type="ORF">H9630_10405</name>
</gene>
<dbReference type="InterPro" id="IPR050325">
    <property type="entry name" value="Prot/Nucl_acid_deglycase"/>
</dbReference>
<organism evidence="5 6">
    <name type="scientific">Planococcus wigleyi</name>
    <dbReference type="NCBI Taxonomy" id="2762216"/>
    <lineage>
        <taxon>Bacteria</taxon>
        <taxon>Bacillati</taxon>
        <taxon>Bacillota</taxon>
        <taxon>Bacilli</taxon>
        <taxon>Bacillales</taxon>
        <taxon>Caryophanaceae</taxon>
        <taxon>Planococcus</taxon>
    </lineage>
</organism>
<keyword evidence="2" id="KW-0456">Lyase</keyword>
<evidence type="ECO:0000256" key="3">
    <source>
        <dbReference type="ARBA" id="ARBA00038493"/>
    </source>
</evidence>
<dbReference type="Pfam" id="PF01965">
    <property type="entry name" value="DJ-1_PfpI"/>
    <property type="match status" value="1"/>
</dbReference>
<dbReference type="Proteomes" id="UP000658980">
    <property type="component" value="Unassembled WGS sequence"/>
</dbReference>
<keyword evidence="1" id="KW-0346">Stress response</keyword>
<evidence type="ECO:0000256" key="1">
    <source>
        <dbReference type="ARBA" id="ARBA00023016"/>
    </source>
</evidence>
<dbReference type="PANTHER" id="PTHR48094:SF11">
    <property type="entry name" value="GLUTATHIONE-INDEPENDENT GLYOXALASE HSP31-RELATED"/>
    <property type="match status" value="1"/>
</dbReference>
<dbReference type="InterPro" id="IPR029062">
    <property type="entry name" value="Class_I_gatase-like"/>
</dbReference>
<sequence>MKKILIVVTNEANVGIKGKKTGLWLREMTDFYHEIKDYFDVDIISTASNRVPIDPLSLMEAVVHKQTRHYYLDDELMGKLKKPLTPEQVKAHDYSAIYFTGGHGTMVDFPNNPSLQKLTASIYEAGGVVAAVCHGPSALLNIPLSDGRNLLAGHVVTGFSDFEEKIMGMYRDIPFSLEQNLKEQGTLFQISQVPFTSCVIESGRLVTGQNPASASQVGEKVKELLTEVNPA</sequence>
<keyword evidence="6" id="KW-1185">Reference proteome</keyword>
<proteinExistence type="inferred from homology"/>
<dbReference type="SUPFAM" id="SSF52317">
    <property type="entry name" value="Class I glutamine amidotransferase-like"/>
    <property type="match status" value="1"/>
</dbReference>
<reference evidence="5 6" key="1">
    <citation type="submission" date="2020-08" db="EMBL/GenBank/DDBJ databases">
        <title>A Genomic Blueprint of the Chicken Gut Microbiome.</title>
        <authorList>
            <person name="Gilroy R."/>
            <person name="Ravi A."/>
            <person name="Getino M."/>
            <person name="Pursley I."/>
            <person name="Horton D.L."/>
            <person name="Alikhan N.-F."/>
            <person name="Baker D."/>
            <person name="Gharbi K."/>
            <person name="Hall N."/>
            <person name="Watson M."/>
            <person name="Adriaenssens E.M."/>
            <person name="Foster-Nyarko E."/>
            <person name="Jarju S."/>
            <person name="Secka A."/>
            <person name="Antonio M."/>
            <person name="Oren A."/>
            <person name="Chaudhuri R."/>
            <person name="La Ragione R.M."/>
            <person name="Hildebrand F."/>
            <person name="Pallen M.J."/>
        </authorList>
    </citation>
    <scope>NUCLEOTIDE SEQUENCE [LARGE SCALE GENOMIC DNA]</scope>
    <source>
        <strain evidence="5 6">Sa1BUA13</strain>
    </source>
</reference>
<dbReference type="EMBL" id="JACSPU010000003">
    <property type="protein sequence ID" value="MBD8015231.1"/>
    <property type="molecule type" value="Genomic_DNA"/>
</dbReference>
<evidence type="ECO:0000259" key="4">
    <source>
        <dbReference type="Pfam" id="PF01965"/>
    </source>
</evidence>
<evidence type="ECO:0000256" key="2">
    <source>
        <dbReference type="ARBA" id="ARBA00023239"/>
    </source>
</evidence>
<comment type="caution">
    <text evidence="5">The sequence shown here is derived from an EMBL/GenBank/DDBJ whole genome shotgun (WGS) entry which is preliminary data.</text>
</comment>